<dbReference type="InterPro" id="IPR036681">
    <property type="entry name" value="PgpA-like_sf"/>
</dbReference>
<proteinExistence type="predicted"/>
<dbReference type="PANTHER" id="PTHR36305">
    <property type="entry name" value="PHOSPHATIDYLGLYCEROPHOSPHATASE A"/>
    <property type="match status" value="1"/>
</dbReference>
<dbReference type="EC" id="3.1.3.27" evidence="3"/>
<keyword evidence="1" id="KW-0812">Transmembrane</keyword>
<evidence type="ECO:0000256" key="1">
    <source>
        <dbReference type="SAM" id="Phobius"/>
    </source>
</evidence>
<keyword evidence="1" id="KW-0472">Membrane</keyword>
<feature type="transmembrane region" description="Helical" evidence="1">
    <location>
        <begin position="142"/>
        <end position="160"/>
    </location>
</feature>
<keyword evidence="3" id="KW-0378">Hydrolase</keyword>
<dbReference type="InterPro" id="IPR007686">
    <property type="entry name" value="YutG/PgpA"/>
</dbReference>
<dbReference type="GO" id="GO:0008962">
    <property type="term" value="F:phosphatidylglycerophosphatase activity"/>
    <property type="evidence" value="ECO:0007669"/>
    <property type="project" value="UniProtKB-EC"/>
</dbReference>
<dbReference type="CDD" id="cd06971">
    <property type="entry name" value="PgpA"/>
    <property type="match status" value="1"/>
</dbReference>
<reference evidence="3" key="1">
    <citation type="submission" date="2016-10" db="EMBL/GenBank/DDBJ databases">
        <authorList>
            <person name="de Groot N.N."/>
        </authorList>
    </citation>
    <scope>NUCLEOTIDE SEQUENCE</scope>
</reference>
<feature type="domain" description="YutG/PgpA" evidence="2">
    <location>
        <begin position="7"/>
        <end position="155"/>
    </location>
</feature>
<feature type="transmembrane region" description="Helical" evidence="1">
    <location>
        <begin position="80"/>
        <end position="100"/>
    </location>
</feature>
<sequence length="163" mass="17525">MTLQKLFLTFGGAGLSPKAPGTVGTLAALPVGLAILYYLGMQTLFMVTLAITIIGIFEINKYENTTGTHDQQHIVIDEAAGMWLSLMIAYSTAITMHYPYAEPLAVILSFTAFRLFDIWKPSTIGWIDRELKGGMGVMLDDVLAGIAGGLLSVVVLMGIGKLL</sequence>
<dbReference type="Pfam" id="PF04608">
    <property type="entry name" value="PgpA"/>
    <property type="match status" value="1"/>
</dbReference>
<dbReference type="PANTHER" id="PTHR36305:SF1">
    <property type="entry name" value="PHOSPHATIDYLGLYCEROPHOSPHATASE A"/>
    <property type="match status" value="1"/>
</dbReference>
<keyword evidence="1" id="KW-1133">Transmembrane helix</keyword>
<dbReference type="AlphaFoldDB" id="A0A1W1CAW8"/>
<name>A0A1W1CAW8_9ZZZZ</name>
<organism evidence="3">
    <name type="scientific">hydrothermal vent metagenome</name>
    <dbReference type="NCBI Taxonomy" id="652676"/>
    <lineage>
        <taxon>unclassified sequences</taxon>
        <taxon>metagenomes</taxon>
        <taxon>ecological metagenomes</taxon>
    </lineage>
</organism>
<protein>
    <submittedName>
        <fullName evidence="3">Phosphatidylglycerophosphatase A</fullName>
        <ecNumber evidence="3">3.1.3.27</ecNumber>
    </submittedName>
</protein>
<dbReference type="SUPFAM" id="SSF101307">
    <property type="entry name" value="YutG-like"/>
    <property type="match status" value="1"/>
</dbReference>
<evidence type="ECO:0000259" key="2">
    <source>
        <dbReference type="Pfam" id="PF04608"/>
    </source>
</evidence>
<dbReference type="InterPro" id="IPR026037">
    <property type="entry name" value="PgpA"/>
</dbReference>
<dbReference type="EMBL" id="FPHI01000023">
    <property type="protein sequence ID" value="SFV62865.1"/>
    <property type="molecule type" value="Genomic_DNA"/>
</dbReference>
<gene>
    <name evidence="3" type="ORF">MNB_SV-3-1605</name>
</gene>
<feature type="transmembrane region" description="Helical" evidence="1">
    <location>
        <begin position="37"/>
        <end position="59"/>
    </location>
</feature>
<dbReference type="PIRSF" id="PIRSF006162">
    <property type="entry name" value="PgpA"/>
    <property type="match status" value="1"/>
</dbReference>
<accession>A0A1W1CAW8</accession>
<dbReference type="GO" id="GO:0006629">
    <property type="term" value="P:lipid metabolic process"/>
    <property type="evidence" value="ECO:0007669"/>
    <property type="project" value="InterPro"/>
</dbReference>
<evidence type="ECO:0000313" key="3">
    <source>
        <dbReference type="EMBL" id="SFV62865.1"/>
    </source>
</evidence>